<dbReference type="Proteomes" id="UP001398420">
    <property type="component" value="Unassembled WGS sequence"/>
</dbReference>
<protein>
    <submittedName>
        <fullName evidence="2">YdcF family protein</fullName>
    </submittedName>
</protein>
<name>A0ABU9LL98_9BACL</name>
<dbReference type="InterPro" id="IPR051599">
    <property type="entry name" value="Cell_Envelope_Assoc"/>
</dbReference>
<evidence type="ECO:0000313" key="2">
    <source>
        <dbReference type="EMBL" id="MEL5988547.1"/>
    </source>
</evidence>
<evidence type="ECO:0000313" key="3">
    <source>
        <dbReference type="Proteomes" id="UP001398420"/>
    </source>
</evidence>
<comment type="caution">
    <text evidence="2">The sequence shown here is derived from an EMBL/GenBank/DDBJ whole genome shotgun (WGS) entry which is preliminary data.</text>
</comment>
<dbReference type="RefSeq" id="WP_087681076.1">
    <property type="nucleotide sequence ID" value="NZ_JALKQX010000006.1"/>
</dbReference>
<sequence length="191" mass="21293">MGWKKITLLSCIASGVIFWLGTDYIMNKGTKPKADGKSNYAIVLGAKVNPGAVPSKSLKNRLDAAAEYAKQYPHVQLIVSGGQGDDEDEAEAVVMRDYLIEQGIEEHRLIVEKKSTSTYENIKFSSQFIPLNQEKITLITNDFHLARAQMIAKHFGFNVDVVAAPTPKTIEFTARARERAGLILQKVKLWR</sequence>
<proteinExistence type="predicted"/>
<keyword evidence="3" id="KW-1185">Reference proteome</keyword>
<dbReference type="PANTHER" id="PTHR30336:SF4">
    <property type="entry name" value="ENVELOPE BIOGENESIS FACTOR ELYC"/>
    <property type="match status" value="1"/>
</dbReference>
<gene>
    <name evidence="2" type="ORF">AAF454_09040</name>
</gene>
<accession>A0ABU9LL98</accession>
<dbReference type="Pfam" id="PF02698">
    <property type="entry name" value="DUF218"/>
    <property type="match status" value="1"/>
</dbReference>
<dbReference type="PANTHER" id="PTHR30336">
    <property type="entry name" value="INNER MEMBRANE PROTEIN, PROBABLE PERMEASE"/>
    <property type="match status" value="1"/>
</dbReference>
<dbReference type="CDD" id="cd06259">
    <property type="entry name" value="YdcF-like"/>
    <property type="match status" value="1"/>
</dbReference>
<organism evidence="2 3">
    <name type="scientific">Kurthia gibsonii</name>
    <dbReference type="NCBI Taxonomy" id="33946"/>
    <lineage>
        <taxon>Bacteria</taxon>
        <taxon>Bacillati</taxon>
        <taxon>Bacillota</taxon>
        <taxon>Bacilli</taxon>
        <taxon>Bacillales</taxon>
        <taxon>Caryophanaceae</taxon>
        <taxon>Kurthia</taxon>
    </lineage>
</organism>
<evidence type="ECO:0000259" key="1">
    <source>
        <dbReference type="Pfam" id="PF02698"/>
    </source>
</evidence>
<feature type="domain" description="DUF218" evidence="1">
    <location>
        <begin position="40"/>
        <end position="176"/>
    </location>
</feature>
<dbReference type="Gene3D" id="3.40.50.620">
    <property type="entry name" value="HUPs"/>
    <property type="match status" value="1"/>
</dbReference>
<dbReference type="InterPro" id="IPR003848">
    <property type="entry name" value="DUF218"/>
</dbReference>
<reference evidence="2 3" key="1">
    <citation type="submission" date="2024-04" db="EMBL/GenBank/DDBJ databases">
        <authorList>
            <person name="Wu Y.S."/>
            <person name="Zhang L."/>
        </authorList>
    </citation>
    <scope>NUCLEOTIDE SEQUENCE [LARGE SCALE GENOMIC DNA]</scope>
    <source>
        <strain evidence="2 3">KG-01</strain>
    </source>
</reference>
<dbReference type="InterPro" id="IPR014729">
    <property type="entry name" value="Rossmann-like_a/b/a_fold"/>
</dbReference>
<dbReference type="EMBL" id="JBCEWA010000006">
    <property type="protein sequence ID" value="MEL5988547.1"/>
    <property type="molecule type" value="Genomic_DNA"/>
</dbReference>